<dbReference type="GO" id="GO:0061630">
    <property type="term" value="F:ubiquitin protein ligase activity"/>
    <property type="evidence" value="ECO:0007669"/>
    <property type="project" value="InterPro"/>
</dbReference>
<comment type="caution">
    <text evidence="7">The sequence shown here is derived from an EMBL/GenBank/DDBJ whole genome shotgun (WGS) entry which is preliminary data.</text>
</comment>
<organism evidence="7 8">
    <name type="scientific">Geranomyces variabilis</name>
    <dbReference type="NCBI Taxonomy" id="109894"/>
    <lineage>
        <taxon>Eukaryota</taxon>
        <taxon>Fungi</taxon>
        <taxon>Fungi incertae sedis</taxon>
        <taxon>Chytridiomycota</taxon>
        <taxon>Chytridiomycota incertae sedis</taxon>
        <taxon>Chytridiomycetes</taxon>
        <taxon>Spizellomycetales</taxon>
        <taxon>Powellomycetaceae</taxon>
        <taxon>Geranomyces</taxon>
    </lineage>
</organism>
<evidence type="ECO:0000313" key="7">
    <source>
        <dbReference type="EMBL" id="KAJ3175423.1"/>
    </source>
</evidence>
<feature type="compositionally biased region" description="Basic residues" evidence="5">
    <location>
        <begin position="323"/>
        <end position="334"/>
    </location>
</feature>
<dbReference type="InterPro" id="IPR013083">
    <property type="entry name" value="Znf_RING/FYVE/PHD"/>
</dbReference>
<dbReference type="PROSITE" id="PS50089">
    <property type="entry name" value="ZF_RING_2"/>
    <property type="match status" value="1"/>
</dbReference>
<dbReference type="PANTHER" id="PTHR21540">
    <property type="entry name" value="RING FINGER AND SWIM DOMAIN-CONTAINING PROTEIN 2"/>
    <property type="match status" value="1"/>
</dbReference>
<evidence type="ECO:0000259" key="6">
    <source>
        <dbReference type="PROSITE" id="PS50089"/>
    </source>
</evidence>
<dbReference type="InterPro" id="IPR001841">
    <property type="entry name" value="Znf_RING"/>
</dbReference>
<feature type="region of interest" description="Disordered" evidence="5">
    <location>
        <begin position="487"/>
        <end position="528"/>
    </location>
</feature>
<feature type="region of interest" description="Disordered" evidence="5">
    <location>
        <begin position="309"/>
        <end position="362"/>
    </location>
</feature>
<feature type="compositionally biased region" description="Pro residues" evidence="5">
    <location>
        <begin position="492"/>
        <end position="502"/>
    </location>
</feature>
<dbReference type="SUPFAM" id="SSF57850">
    <property type="entry name" value="RING/U-box"/>
    <property type="match status" value="1"/>
</dbReference>
<evidence type="ECO:0000256" key="5">
    <source>
        <dbReference type="SAM" id="MobiDB-lite"/>
    </source>
</evidence>
<name>A0AAD5TLA3_9FUNG</name>
<keyword evidence="8" id="KW-1185">Reference proteome</keyword>
<evidence type="ECO:0000256" key="2">
    <source>
        <dbReference type="ARBA" id="ARBA00022771"/>
    </source>
</evidence>
<dbReference type="Proteomes" id="UP001212152">
    <property type="component" value="Unassembled WGS sequence"/>
</dbReference>
<feature type="region of interest" description="Disordered" evidence="5">
    <location>
        <begin position="404"/>
        <end position="468"/>
    </location>
</feature>
<feature type="region of interest" description="Disordered" evidence="5">
    <location>
        <begin position="136"/>
        <end position="155"/>
    </location>
</feature>
<keyword evidence="1" id="KW-0479">Metal-binding</keyword>
<feature type="compositionally biased region" description="Gly residues" evidence="5">
    <location>
        <begin position="350"/>
        <end position="359"/>
    </location>
</feature>
<dbReference type="Gene3D" id="3.30.40.10">
    <property type="entry name" value="Zinc/RING finger domain, C3HC4 (zinc finger)"/>
    <property type="match status" value="1"/>
</dbReference>
<dbReference type="Pfam" id="PF13639">
    <property type="entry name" value="zf-RING_2"/>
    <property type="match status" value="1"/>
</dbReference>
<keyword evidence="2 4" id="KW-0863">Zinc-finger</keyword>
<protein>
    <submittedName>
        <fullName evidence="7">E3 ubiquitin-protein ligase Zswim2</fullName>
    </submittedName>
</protein>
<sequence>MLKVFRVARNSEMLYQQSLLDREIAELMEARRCKRAKVKKPSLKTDGADDSAATIAGIQPRPLEDGDVCPICQEDLVPQLAPPALTYCKKSCGNHMHVKCVRVLMEHQSRSMGMENVKCPSHTLCDKCFTSGSHSEHTFTHRSHPGGPQHPSPRRVAPTFPAAVLASMETRELDAGDYEVLLTLDSPVVNQGDLPLHVVNSFPTERAGGGSRGGGGGGVRWVGHECRVCMKKVETGDTVRVIPCRHGFHRNCIDRWLLQTRTTCPQCGLPAYSALNADNGDGEEGSRLPFDAGVESATAIDLARRGYRANTYATPPLPDDAQRKRKKRGMQKTKRNPETGRDGEQAGADGRPGGSGGIRGTLHLGRLAPQRRRLSGSSQHPYPVAADASIGAFLSIAGSGCCDPHSRVETTTTSSSGSTDEQTPRSRTSQRELTQLSPTTTRSTEYPTFPTRSLRKRHHGASSLQLQTPPSAPALAAKAHHAFLTTIRRPSPLSPPPRPPGQHPRSREHPTTAAAAAAAEREAGGGYGSGSDRIFLPLIHVMGQRSLCSTAAPAEGPNGNSSSSNANHAQTPPPRHLKAVGKLRNRERLPPQWPTRPDFADVRGVVTTRAMYLNV</sequence>
<keyword evidence="3" id="KW-0862">Zinc</keyword>
<dbReference type="InterPro" id="IPR039903">
    <property type="entry name" value="Zswim2"/>
</dbReference>
<feature type="compositionally biased region" description="Low complexity" evidence="5">
    <location>
        <begin position="558"/>
        <end position="567"/>
    </location>
</feature>
<dbReference type="InterPro" id="IPR011016">
    <property type="entry name" value="Znf_RING-CH"/>
</dbReference>
<feature type="region of interest" description="Disordered" evidence="5">
    <location>
        <begin position="550"/>
        <end position="595"/>
    </location>
</feature>
<feature type="compositionally biased region" description="Polar residues" evidence="5">
    <location>
        <begin position="425"/>
        <end position="446"/>
    </location>
</feature>
<gene>
    <name evidence="7" type="primary">ZSWIM2</name>
    <name evidence="7" type="ORF">HDU87_006243</name>
</gene>
<evidence type="ECO:0000256" key="3">
    <source>
        <dbReference type="ARBA" id="ARBA00022833"/>
    </source>
</evidence>
<feature type="compositionally biased region" description="Low complexity" evidence="5">
    <location>
        <begin position="410"/>
        <end position="419"/>
    </location>
</feature>
<dbReference type="SMART" id="SM00184">
    <property type="entry name" value="RING"/>
    <property type="match status" value="2"/>
</dbReference>
<accession>A0AAD5TLA3</accession>
<dbReference type="AlphaFoldDB" id="A0AAD5TLA3"/>
<dbReference type="SMART" id="SM00744">
    <property type="entry name" value="RINGv"/>
    <property type="match status" value="1"/>
</dbReference>
<evidence type="ECO:0000313" key="8">
    <source>
        <dbReference type="Proteomes" id="UP001212152"/>
    </source>
</evidence>
<dbReference type="GO" id="GO:0008270">
    <property type="term" value="F:zinc ion binding"/>
    <property type="evidence" value="ECO:0007669"/>
    <property type="project" value="UniProtKB-KW"/>
</dbReference>
<evidence type="ECO:0000256" key="1">
    <source>
        <dbReference type="ARBA" id="ARBA00022723"/>
    </source>
</evidence>
<reference evidence="7" key="1">
    <citation type="submission" date="2020-05" db="EMBL/GenBank/DDBJ databases">
        <title>Phylogenomic resolution of chytrid fungi.</title>
        <authorList>
            <person name="Stajich J.E."/>
            <person name="Amses K."/>
            <person name="Simmons R."/>
            <person name="Seto K."/>
            <person name="Myers J."/>
            <person name="Bonds A."/>
            <person name="Quandt C.A."/>
            <person name="Barry K."/>
            <person name="Liu P."/>
            <person name="Grigoriev I."/>
            <person name="Longcore J.E."/>
            <person name="James T.Y."/>
        </authorList>
    </citation>
    <scope>NUCLEOTIDE SEQUENCE</scope>
    <source>
        <strain evidence="7">JEL0379</strain>
    </source>
</reference>
<dbReference type="PANTHER" id="PTHR21540:SF3">
    <property type="entry name" value="E3 UBIQUITIN-PROTEIN LIGASE ZSWIM2"/>
    <property type="match status" value="1"/>
</dbReference>
<evidence type="ECO:0000256" key="4">
    <source>
        <dbReference type="PROSITE-ProRule" id="PRU00175"/>
    </source>
</evidence>
<proteinExistence type="predicted"/>
<feature type="compositionally biased region" description="Basic and acidic residues" evidence="5">
    <location>
        <begin position="335"/>
        <end position="344"/>
    </location>
</feature>
<dbReference type="EMBL" id="JADGJQ010000052">
    <property type="protein sequence ID" value="KAJ3175423.1"/>
    <property type="molecule type" value="Genomic_DNA"/>
</dbReference>
<feature type="domain" description="RING-type" evidence="6">
    <location>
        <begin position="226"/>
        <end position="267"/>
    </location>
</feature>